<dbReference type="Proteomes" id="UP000676885">
    <property type="component" value="Chromosome"/>
</dbReference>
<feature type="transmembrane region" description="Helical" evidence="3">
    <location>
        <begin position="12"/>
        <end position="32"/>
    </location>
</feature>
<dbReference type="GO" id="GO:0015385">
    <property type="term" value="F:sodium:proton antiporter activity"/>
    <property type="evidence" value="ECO:0007669"/>
    <property type="project" value="TreeGrafter"/>
</dbReference>
<dbReference type="PANTHER" id="PTHR34703">
    <property type="entry name" value="ANTIPORTER SUBUNIT MNHG2-RELATED"/>
    <property type="match status" value="1"/>
</dbReference>
<dbReference type="EMBL" id="CP076022">
    <property type="protein sequence ID" value="QWC09772.1"/>
    <property type="molecule type" value="Genomic_DNA"/>
</dbReference>
<keyword evidence="3" id="KW-0472">Membrane</keyword>
<keyword evidence="3" id="KW-1133">Transmembrane helix</keyword>
<evidence type="ECO:0000313" key="5">
    <source>
        <dbReference type="Proteomes" id="UP000676885"/>
    </source>
</evidence>
<dbReference type="NCBIfam" id="TIGR01300">
    <property type="entry name" value="CPA3_mnhG_phaG"/>
    <property type="match status" value="1"/>
</dbReference>
<dbReference type="Pfam" id="PF03334">
    <property type="entry name" value="PhaG_MnhG_YufB"/>
    <property type="match status" value="1"/>
</dbReference>
<gene>
    <name evidence="4" type="primary">mnhG</name>
    <name evidence="4" type="ORF">KKR91_15105</name>
</gene>
<evidence type="ECO:0000313" key="4">
    <source>
        <dbReference type="EMBL" id="QWC09772.1"/>
    </source>
</evidence>
<dbReference type="PANTHER" id="PTHR34703:SF1">
    <property type="entry name" value="ANTIPORTER SUBUNIT MNHG2-RELATED"/>
    <property type="match status" value="1"/>
</dbReference>
<name>A0A975M4I7_9MICC</name>
<comment type="similarity">
    <text evidence="1">Belongs to the CPA3 antiporters (TC 2.A.63) subunit G family.</text>
</comment>
<protein>
    <submittedName>
        <fullName evidence="4">Monovalent cation/H(+) antiporter subunit G</fullName>
    </submittedName>
</protein>
<reference evidence="4 5" key="1">
    <citation type="submission" date="2021-05" db="EMBL/GenBank/DDBJ databases">
        <title>Novel species in genus Arthrobacter.</title>
        <authorList>
            <person name="Zhang G."/>
        </authorList>
    </citation>
    <scope>NUCLEOTIDE SEQUENCE [LARGE SCALE GENOMIC DNA]</scope>
    <source>
        <strain evidence="5">zg-ZUI227</strain>
    </source>
</reference>
<dbReference type="KEGG" id="ajg:KKR91_15105"/>
<feature type="transmembrane region" description="Helical" evidence="3">
    <location>
        <begin position="66"/>
        <end position="88"/>
    </location>
</feature>
<accession>A0A975M4I7</accession>
<feature type="region of interest" description="Disordered" evidence="2">
    <location>
        <begin position="122"/>
        <end position="189"/>
    </location>
</feature>
<evidence type="ECO:0000256" key="3">
    <source>
        <dbReference type="SAM" id="Phobius"/>
    </source>
</evidence>
<keyword evidence="5" id="KW-1185">Reference proteome</keyword>
<dbReference type="NCBIfam" id="NF009314">
    <property type="entry name" value="PRK12674.1-2"/>
    <property type="match status" value="1"/>
</dbReference>
<evidence type="ECO:0000256" key="2">
    <source>
        <dbReference type="SAM" id="MobiDB-lite"/>
    </source>
</evidence>
<feature type="compositionally biased region" description="Basic residues" evidence="2">
    <location>
        <begin position="179"/>
        <end position="189"/>
    </location>
</feature>
<dbReference type="InterPro" id="IPR005133">
    <property type="entry name" value="PhaG_MnhG_YufB"/>
</dbReference>
<proteinExistence type="inferred from homology"/>
<evidence type="ECO:0000256" key="1">
    <source>
        <dbReference type="ARBA" id="ARBA00008404"/>
    </source>
</evidence>
<keyword evidence="3" id="KW-0812">Transmembrane</keyword>
<organism evidence="4 5">
    <name type="scientific">Arthrobacter jiangjiafuii</name>
    <dbReference type="NCBI Taxonomy" id="2817475"/>
    <lineage>
        <taxon>Bacteria</taxon>
        <taxon>Bacillati</taxon>
        <taxon>Actinomycetota</taxon>
        <taxon>Actinomycetes</taxon>
        <taxon>Micrococcales</taxon>
        <taxon>Micrococcaceae</taxon>
        <taxon>Arthrobacter</taxon>
    </lineage>
</organism>
<dbReference type="AlphaFoldDB" id="A0A975M4I7"/>
<sequence length="189" mass="19923">MSQELNDLIVGILMVGGALMSLAAAIGLIRFPDLMSRMHAASKPQVLGLLLFLMAMAVQFESWALLPVLAVCWLFMILTAPVSAHMIGRAGYRTKHLRPELLTIDELDDVVGRAQELLRQAKTGTTAAAVKEDPLVDDDPGAHPAAGSLDDDAVPAAPAETPEARPGVVSGAEAQTHQGARHPGHSPEG</sequence>